<keyword evidence="6" id="KW-1133">Transmembrane helix</keyword>
<gene>
    <name evidence="11" type="primary">LOC100366653</name>
</gene>
<dbReference type="Proteomes" id="UP000694865">
    <property type="component" value="Unplaced"/>
</dbReference>
<dbReference type="Pfam" id="PF06990">
    <property type="entry name" value="Gal-3-0_sulfotr"/>
    <property type="match status" value="1"/>
</dbReference>
<evidence type="ECO:0000313" key="11">
    <source>
        <dbReference type="RefSeq" id="XP_006814324.1"/>
    </source>
</evidence>
<dbReference type="GeneID" id="100366653"/>
<keyword evidence="10" id="KW-1185">Reference proteome</keyword>
<comment type="similarity">
    <text evidence="2">Belongs to the galactose-3-O-sulfotransferase family.</text>
</comment>
<dbReference type="PANTHER" id="PTHR14647:SF86">
    <property type="entry name" value="GALACTOSE-3-O-SULFOTRANSFERASE"/>
    <property type="match status" value="1"/>
</dbReference>
<keyword evidence="7" id="KW-0333">Golgi apparatus</keyword>
<evidence type="ECO:0000256" key="1">
    <source>
        <dbReference type="ARBA" id="ARBA00004323"/>
    </source>
</evidence>
<name>A0ABM0M2T3_SACKO</name>
<keyword evidence="8" id="KW-0472">Membrane</keyword>
<evidence type="ECO:0000256" key="8">
    <source>
        <dbReference type="ARBA" id="ARBA00023136"/>
    </source>
</evidence>
<protein>
    <submittedName>
        <fullName evidence="11">Galactosylceramide sulfotransferase-like</fullName>
    </submittedName>
</protein>
<dbReference type="PANTHER" id="PTHR14647">
    <property type="entry name" value="GALACTOSE-3-O-SULFOTRANSFERASE"/>
    <property type="match status" value="1"/>
</dbReference>
<keyword evidence="4" id="KW-0812">Transmembrane</keyword>
<evidence type="ECO:0000256" key="9">
    <source>
        <dbReference type="ARBA" id="ARBA00023180"/>
    </source>
</evidence>
<evidence type="ECO:0000313" key="10">
    <source>
        <dbReference type="Proteomes" id="UP000694865"/>
    </source>
</evidence>
<keyword evidence="5" id="KW-0735">Signal-anchor</keyword>
<evidence type="ECO:0000256" key="2">
    <source>
        <dbReference type="ARBA" id="ARBA00008124"/>
    </source>
</evidence>
<reference evidence="11" key="1">
    <citation type="submission" date="2025-08" db="UniProtKB">
        <authorList>
            <consortium name="RefSeq"/>
        </authorList>
    </citation>
    <scope>IDENTIFICATION</scope>
    <source>
        <tissue evidence="11">Testes</tissue>
    </source>
</reference>
<dbReference type="InterPro" id="IPR027417">
    <property type="entry name" value="P-loop_NTPase"/>
</dbReference>
<dbReference type="RefSeq" id="XP_006814324.1">
    <property type="nucleotide sequence ID" value="XM_006814261.1"/>
</dbReference>
<evidence type="ECO:0000256" key="6">
    <source>
        <dbReference type="ARBA" id="ARBA00022989"/>
    </source>
</evidence>
<evidence type="ECO:0000256" key="4">
    <source>
        <dbReference type="ARBA" id="ARBA00022692"/>
    </source>
</evidence>
<comment type="subcellular location">
    <subcellularLocation>
        <location evidence="1">Golgi apparatus membrane</location>
        <topology evidence="1">Single-pass type II membrane protein</topology>
    </subcellularLocation>
</comment>
<accession>A0ABM0M2T3</accession>
<proteinExistence type="inferred from homology"/>
<keyword evidence="3" id="KW-0808">Transferase</keyword>
<evidence type="ECO:0000256" key="5">
    <source>
        <dbReference type="ARBA" id="ARBA00022968"/>
    </source>
</evidence>
<keyword evidence="9" id="KW-0325">Glycoprotein</keyword>
<organism evidence="10 11">
    <name type="scientific">Saccoglossus kowalevskii</name>
    <name type="common">Acorn worm</name>
    <dbReference type="NCBI Taxonomy" id="10224"/>
    <lineage>
        <taxon>Eukaryota</taxon>
        <taxon>Metazoa</taxon>
        <taxon>Hemichordata</taxon>
        <taxon>Enteropneusta</taxon>
        <taxon>Harrimaniidae</taxon>
        <taxon>Saccoglossus</taxon>
    </lineage>
</organism>
<dbReference type="Gene3D" id="3.40.50.300">
    <property type="entry name" value="P-loop containing nucleotide triphosphate hydrolases"/>
    <property type="match status" value="1"/>
</dbReference>
<sequence>MVIRATSGLVGHDHNIDDARAEGEGINNIMNTLSIPADFNNQYIHEKCTPRNNLVMLKTHKSGSSTLQNIILRYAEKHNLSVVLPKEGHQLGYPENFDLADIIRAPWGQYNILTNHVRFSPDKSIMGMGFRSTQFFVATLVFCVALQGKFESLFNYYRLGDVVRVRSLTDPLSTFLRSPHSYPRNYFTKNNYMYDLGFSEDDWNTPDKIRDIIRTVDKIFDFVFISEYFDESLILLRHAMCWSIRDIAYFSVNVRHRSSTRAVTPWMEQQIKKWNVGDYQLYRYFNKTFWQKVYKFGIKRMEKEKHDLQREIQIYIERCIDDVTVNGKGIWHLDGVYINSYKLKPSARNDVECIGMTKPELTFTQELVSKQRRRNKEFRLQNNGTLGRPFSRITLNGELRY</sequence>
<evidence type="ECO:0000256" key="3">
    <source>
        <dbReference type="ARBA" id="ARBA00022679"/>
    </source>
</evidence>
<dbReference type="InterPro" id="IPR009729">
    <property type="entry name" value="Gal-3-0_sulfotransfrase"/>
</dbReference>
<evidence type="ECO:0000256" key="7">
    <source>
        <dbReference type="ARBA" id="ARBA00023034"/>
    </source>
</evidence>